<reference evidence="7 8" key="1">
    <citation type="submission" date="2017-11" db="EMBL/GenBank/DDBJ databases">
        <title>Draft Genome Sequence of Lactobacillus curieae NBRC 111893 isolated from Koso, a Japanese sugar-Vegetable Fermented Beverage.</title>
        <authorList>
            <person name="Chiou T.Y."/>
            <person name="Oshima K."/>
            <person name="Suda W."/>
            <person name="Hattori M."/>
            <person name="Takahashi T."/>
        </authorList>
    </citation>
    <scope>NUCLEOTIDE SEQUENCE [LARGE SCALE GENOMIC DNA]</scope>
    <source>
        <strain evidence="7 8">NBRC111893</strain>
    </source>
</reference>
<name>A0A401FMT6_9LACO</name>
<dbReference type="NCBIfam" id="TIGR02454">
    <property type="entry name" value="ECF_T_CbiQ"/>
    <property type="match status" value="1"/>
</dbReference>
<dbReference type="PANTHER" id="PTHR43723">
    <property type="entry name" value="COBALT TRANSPORT PROTEIN CBIQ"/>
    <property type="match status" value="1"/>
</dbReference>
<dbReference type="GO" id="GO:0043190">
    <property type="term" value="C:ATP-binding cassette (ABC) transporter complex"/>
    <property type="evidence" value="ECO:0007669"/>
    <property type="project" value="InterPro"/>
</dbReference>
<evidence type="ECO:0000313" key="7">
    <source>
        <dbReference type="EMBL" id="GAY73647.1"/>
    </source>
</evidence>
<feature type="transmembrane region" description="Helical" evidence="6">
    <location>
        <begin position="65"/>
        <end position="85"/>
    </location>
</feature>
<evidence type="ECO:0000313" key="8">
    <source>
        <dbReference type="Proteomes" id="UP000286974"/>
    </source>
</evidence>
<keyword evidence="4 6" id="KW-1133">Transmembrane helix</keyword>
<dbReference type="InterPro" id="IPR052770">
    <property type="entry name" value="Cobalt_transport_CbiQ"/>
</dbReference>
<accession>A0A401FMT6</accession>
<keyword evidence="5 6" id="KW-0472">Membrane</keyword>
<proteinExistence type="predicted"/>
<evidence type="ECO:0000256" key="3">
    <source>
        <dbReference type="ARBA" id="ARBA00022692"/>
    </source>
</evidence>
<evidence type="ECO:0000256" key="5">
    <source>
        <dbReference type="ARBA" id="ARBA00023136"/>
    </source>
</evidence>
<comment type="caution">
    <text evidence="7">The sequence shown here is derived from an EMBL/GenBank/DDBJ whole genome shotgun (WGS) entry which is preliminary data.</text>
</comment>
<dbReference type="OrthoDB" id="9815246at2"/>
<organism evidence="7 8">
    <name type="scientific">Lentilactobacillus kosonis</name>
    <dbReference type="NCBI Taxonomy" id="2810561"/>
    <lineage>
        <taxon>Bacteria</taxon>
        <taxon>Bacillati</taxon>
        <taxon>Bacillota</taxon>
        <taxon>Bacilli</taxon>
        <taxon>Lactobacillales</taxon>
        <taxon>Lactobacillaceae</taxon>
        <taxon>Lentilactobacillus</taxon>
    </lineage>
</organism>
<dbReference type="Proteomes" id="UP000286974">
    <property type="component" value="Unassembled WGS sequence"/>
</dbReference>
<dbReference type="EMBL" id="BEXA01000003">
    <property type="protein sequence ID" value="GAY73647.1"/>
    <property type="molecule type" value="Genomic_DNA"/>
</dbReference>
<keyword evidence="8" id="KW-1185">Reference proteome</keyword>
<gene>
    <name evidence="7" type="ORF">NBRC111893_1793</name>
</gene>
<keyword evidence="2" id="KW-1003">Cell membrane</keyword>
<dbReference type="Pfam" id="PF02361">
    <property type="entry name" value="CbiQ"/>
    <property type="match status" value="1"/>
</dbReference>
<dbReference type="AlphaFoldDB" id="A0A401FMT6"/>
<dbReference type="RefSeq" id="WP_125008534.1">
    <property type="nucleotide sequence ID" value="NZ_BEXA01000003.1"/>
</dbReference>
<evidence type="ECO:0000256" key="4">
    <source>
        <dbReference type="ARBA" id="ARBA00022989"/>
    </source>
</evidence>
<protein>
    <submittedName>
        <fullName evidence="7">Transmembrane component CbiQ of energizing module of cobalt ECF transporter</fullName>
    </submittedName>
</protein>
<dbReference type="CDD" id="cd16914">
    <property type="entry name" value="EcfT"/>
    <property type="match status" value="1"/>
</dbReference>
<feature type="transmembrane region" description="Helical" evidence="6">
    <location>
        <begin position="23"/>
        <end position="53"/>
    </location>
</feature>
<dbReference type="InterPro" id="IPR012809">
    <property type="entry name" value="ECF_CbiQ"/>
</dbReference>
<evidence type="ECO:0000256" key="2">
    <source>
        <dbReference type="ARBA" id="ARBA00022475"/>
    </source>
</evidence>
<keyword evidence="3 6" id="KW-0812">Transmembrane</keyword>
<evidence type="ECO:0000256" key="1">
    <source>
        <dbReference type="ARBA" id="ARBA00004651"/>
    </source>
</evidence>
<comment type="subcellular location">
    <subcellularLocation>
        <location evidence="1">Cell membrane</location>
        <topology evidence="1">Multi-pass membrane protein</topology>
    </subcellularLocation>
</comment>
<evidence type="ECO:0000256" key="6">
    <source>
        <dbReference type="SAM" id="Phobius"/>
    </source>
</evidence>
<dbReference type="GO" id="GO:0006824">
    <property type="term" value="P:cobalt ion transport"/>
    <property type="evidence" value="ECO:0007669"/>
    <property type="project" value="InterPro"/>
</dbReference>
<dbReference type="PANTHER" id="PTHR43723:SF1">
    <property type="entry name" value="COBALT TRANSPORT PROTEIN CBIQ"/>
    <property type="match status" value="1"/>
</dbReference>
<dbReference type="InterPro" id="IPR003339">
    <property type="entry name" value="ABC/ECF_trnsptr_transmembrane"/>
</dbReference>
<sequence>MMVIDKYAYSNRLVNWSPKTKGLLWLLIMVGAFQPVIWFKCVLVVVTAWYTMYVTKVGFSRYIKWFYALLPFLLLSIIGIVFTMSAERASIYFPIHIFGHYFGVSKVMLPEGLKLGIRVLTAVVGTYWFALTTPFQQIIELLVSLRLPKLLIEETMLMYRFIFIFIDSFEQIYRAQKLRFGYRNFKVSLRSSGILVKMLFEQIIINYQAMVHALDAKLYNGDFDVRKSDHK</sequence>